<keyword evidence="1" id="KW-0479">Metal-binding</keyword>
<evidence type="ECO:0000313" key="5">
    <source>
        <dbReference type="Proteomes" id="UP000623467"/>
    </source>
</evidence>
<feature type="region of interest" description="Disordered" evidence="2">
    <location>
        <begin position="1"/>
        <end position="67"/>
    </location>
</feature>
<feature type="region of interest" description="Disordered" evidence="2">
    <location>
        <begin position="362"/>
        <end position="400"/>
    </location>
</feature>
<dbReference type="InterPro" id="IPR013088">
    <property type="entry name" value="Znf_NHR/GATA"/>
</dbReference>
<feature type="domain" description="GATA-type" evidence="3">
    <location>
        <begin position="402"/>
        <end position="434"/>
    </location>
</feature>
<feature type="region of interest" description="Disordered" evidence="2">
    <location>
        <begin position="246"/>
        <end position="328"/>
    </location>
</feature>
<feature type="region of interest" description="Disordered" evidence="2">
    <location>
        <begin position="122"/>
        <end position="166"/>
    </location>
</feature>
<feature type="compositionally biased region" description="Polar residues" evidence="2">
    <location>
        <begin position="52"/>
        <end position="61"/>
    </location>
</feature>
<comment type="caution">
    <text evidence="4">The sequence shown here is derived from an EMBL/GenBank/DDBJ whole genome shotgun (WGS) entry which is preliminary data.</text>
</comment>
<gene>
    <name evidence="4" type="ORF">MSAN_01729200</name>
</gene>
<dbReference type="PROSITE" id="PS50114">
    <property type="entry name" value="GATA_ZN_FINGER_2"/>
    <property type="match status" value="1"/>
</dbReference>
<proteinExistence type="predicted"/>
<accession>A0A8H6XZ32</accession>
<keyword evidence="5" id="KW-1185">Reference proteome</keyword>
<dbReference type="GO" id="GO:0008270">
    <property type="term" value="F:zinc ion binding"/>
    <property type="evidence" value="ECO:0007669"/>
    <property type="project" value="UniProtKB-KW"/>
</dbReference>
<evidence type="ECO:0000256" key="2">
    <source>
        <dbReference type="SAM" id="MobiDB-lite"/>
    </source>
</evidence>
<dbReference type="Pfam" id="PF00320">
    <property type="entry name" value="GATA"/>
    <property type="match status" value="1"/>
</dbReference>
<feature type="compositionally biased region" description="Basic and acidic residues" evidence="2">
    <location>
        <begin position="246"/>
        <end position="255"/>
    </location>
</feature>
<dbReference type="GO" id="GO:0006355">
    <property type="term" value="P:regulation of DNA-templated transcription"/>
    <property type="evidence" value="ECO:0007669"/>
    <property type="project" value="InterPro"/>
</dbReference>
<protein>
    <recommendedName>
        <fullName evidence="3">GATA-type domain-containing protein</fullName>
    </recommendedName>
</protein>
<evidence type="ECO:0000256" key="1">
    <source>
        <dbReference type="PROSITE-ProRule" id="PRU00094"/>
    </source>
</evidence>
<name>A0A8H6XZ32_9AGAR</name>
<dbReference type="EMBL" id="JACAZH010000016">
    <property type="protein sequence ID" value="KAF7349394.1"/>
    <property type="molecule type" value="Genomic_DNA"/>
</dbReference>
<evidence type="ECO:0000259" key="3">
    <source>
        <dbReference type="PROSITE" id="PS50114"/>
    </source>
</evidence>
<keyword evidence="1" id="KW-0863">Zinc-finger</keyword>
<reference evidence="4" key="1">
    <citation type="submission" date="2020-05" db="EMBL/GenBank/DDBJ databases">
        <title>Mycena genomes resolve the evolution of fungal bioluminescence.</title>
        <authorList>
            <person name="Tsai I.J."/>
        </authorList>
    </citation>
    <scope>NUCLEOTIDE SEQUENCE</scope>
    <source>
        <strain evidence="4">160909Yilan</strain>
    </source>
</reference>
<feature type="compositionally biased region" description="Polar residues" evidence="2">
    <location>
        <begin position="318"/>
        <end position="328"/>
    </location>
</feature>
<feature type="compositionally biased region" description="Polar residues" evidence="2">
    <location>
        <begin position="9"/>
        <end position="19"/>
    </location>
</feature>
<dbReference type="Gene3D" id="3.30.50.10">
    <property type="entry name" value="Erythroid Transcription Factor GATA-1, subunit A"/>
    <property type="match status" value="1"/>
</dbReference>
<evidence type="ECO:0000313" key="4">
    <source>
        <dbReference type="EMBL" id="KAF7349394.1"/>
    </source>
</evidence>
<dbReference type="AlphaFoldDB" id="A0A8H6XZ32"/>
<dbReference type="SUPFAM" id="SSF57716">
    <property type="entry name" value="Glucocorticoid receptor-like (DNA-binding domain)"/>
    <property type="match status" value="1"/>
</dbReference>
<feature type="compositionally biased region" description="Polar residues" evidence="2">
    <location>
        <begin position="289"/>
        <end position="307"/>
    </location>
</feature>
<dbReference type="GO" id="GO:0043565">
    <property type="term" value="F:sequence-specific DNA binding"/>
    <property type="evidence" value="ECO:0007669"/>
    <property type="project" value="InterPro"/>
</dbReference>
<feature type="compositionally biased region" description="Polar residues" evidence="2">
    <location>
        <begin position="122"/>
        <end position="136"/>
    </location>
</feature>
<dbReference type="Proteomes" id="UP000623467">
    <property type="component" value="Unassembled WGS sequence"/>
</dbReference>
<dbReference type="OrthoDB" id="3047446at2759"/>
<feature type="region of interest" description="Disordered" evidence="2">
    <location>
        <begin position="83"/>
        <end position="109"/>
    </location>
</feature>
<sequence length="446" mass="48897">MDAHMHALTWSSTHQQQSHPVVDESSAPPSTDDDTHAPPGVAHSDGGFIQPGQVQNPTQSVLPPGYTTARGYQYSGVGAHDARFTSIPPLRPNAPTSPFHPPSHYAHEHPDVAAAPRDRMRYSTNVTPPDSSYSSNERLDHQYGGMGGPNALPTTPFPSGSDHAHTPGDFATRYSFDGVHDRVISQRPSVQYPFNSSSLPPISDAPTLLRRLTANLRETHLREVWRYMASQTEDDFVVSVREAGRLDPRRPHTDHPFPQNIPSHSPRSSTRTPTITTVDHGAEGFPALPQSQAYGMSRSSWDSTSPPRHNRDYHPSLNDATHVSPPSFTDPNCVPQHDAEQQRYLFSYHTDVSPFPQTVVGPYPHSSQNHSLRSPLHPSAPNAPTPLPAPGASSLVSNPKKKSKSGLCAMCQKTETSQWRRHPVTADQLCNYCGQKAHATTKVPKT</sequence>
<dbReference type="InterPro" id="IPR000679">
    <property type="entry name" value="Znf_GATA"/>
</dbReference>
<organism evidence="4 5">
    <name type="scientific">Mycena sanguinolenta</name>
    <dbReference type="NCBI Taxonomy" id="230812"/>
    <lineage>
        <taxon>Eukaryota</taxon>
        <taxon>Fungi</taxon>
        <taxon>Dikarya</taxon>
        <taxon>Basidiomycota</taxon>
        <taxon>Agaricomycotina</taxon>
        <taxon>Agaricomycetes</taxon>
        <taxon>Agaricomycetidae</taxon>
        <taxon>Agaricales</taxon>
        <taxon>Marasmiineae</taxon>
        <taxon>Mycenaceae</taxon>
        <taxon>Mycena</taxon>
    </lineage>
</organism>
<feature type="compositionally biased region" description="Low complexity" evidence="2">
    <location>
        <begin position="261"/>
        <end position="277"/>
    </location>
</feature>
<keyword evidence="1" id="KW-0862">Zinc</keyword>